<organism evidence="2 3">
    <name type="scientific">Neorickettsia findlayensis</name>
    <dbReference type="NCBI Taxonomy" id="2686014"/>
    <lineage>
        <taxon>Bacteria</taxon>
        <taxon>Pseudomonadati</taxon>
        <taxon>Pseudomonadota</taxon>
        <taxon>Alphaproteobacteria</taxon>
        <taxon>Rickettsiales</taxon>
        <taxon>Anaplasmataceae</taxon>
        <taxon>Neorickettsia</taxon>
    </lineage>
</organism>
<evidence type="ECO:0008006" key="4">
    <source>
        <dbReference type="Google" id="ProtNLM"/>
    </source>
</evidence>
<gene>
    <name evidence="2" type="ORF">GP480_00315</name>
</gene>
<feature type="transmembrane region" description="Helical" evidence="1">
    <location>
        <begin position="12"/>
        <end position="35"/>
    </location>
</feature>
<feature type="transmembrane region" description="Helical" evidence="1">
    <location>
        <begin position="138"/>
        <end position="157"/>
    </location>
</feature>
<keyword evidence="1" id="KW-0472">Membrane</keyword>
<name>A0A6P1GAG8_9RICK</name>
<evidence type="ECO:0000313" key="2">
    <source>
        <dbReference type="EMBL" id="QHD64921.1"/>
    </source>
</evidence>
<proteinExistence type="predicted"/>
<reference evidence="2 3" key="1">
    <citation type="journal article" date="2020" name="MBio">
        <title>Erratum for Teymournejad et al., 'Isolation and Molecular Analysis of a Novel Neorickettsia Species That Causes Potomac Horse Fever'.</title>
        <authorList>
            <person name="Teymournejad O."/>
            <person name="Lin M."/>
            <person name="Bekebrede H."/>
            <person name="Kamr A."/>
            <person name="Toribio R.E."/>
            <person name="Arroyo L.G."/>
            <person name="Baird J.D."/>
            <person name="Rikihisa Y."/>
        </authorList>
    </citation>
    <scope>NUCLEOTIDE SEQUENCE [LARGE SCALE GENOMIC DNA]</scope>
    <source>
        <strain evidence="2 3">Fin17</strain>
    </source>
</reference>
<dbReference type="AlphaFoldDB" id="A0A6P1GAG8"/>
<keyword evidence="1" id="KW-0812">Transmembrane</keyword>
<protein>
    <recommendedName>
        <fullName evidence="4">Transmembrane protein</fullName>
    </recommendedName>
</protein>
<feature type="transmembrane region" description="Helical" evidence="1">
    <location>
        <begin position="107"/>
        <end position="126"/>
    </location>
</feature>
<dbReference type="RefSeq" id="WP_160094826.1">
    <property type="nucleotide sequence ID" value="NZ_CP047224.1"/>
</dbReference>
<feature type="transmembrane region" description="Helical" evidence="1">
    <location>
        <begin position="47"/>
        <end position="68"/>
    </location>
</feature>
<accession>A0A6P1GAG8</accession>
<keyword evidence="3" id="KW-1185">Reference proteome</keyword>
<dbReference type="Proteomes" id="UP000464912">
    <property type="component" value="Chromosome"/>
</dbReference>
<dbReference type="EMBL" id="CP047224">
    <property type="protein sequence ID" value="QHD64921.1"/>
    <property type="molecule type" value="Genomic_DNA"/>
</dbReference>
<evidence type="ECO:0000256" key="1">
    <source>
        <dbReference type="SAM" id="Phobius"/>
    </source>
</evidence>
<evidence type="ECO:0000313" key="3">
    <source>
        <dbReference type="Proteomes" id="UP000464912"/>
    </source>
</evidence>
<sequence>MSLVNGYQKVARVARVVTLSCVVVFCAIIFAVWMAKRVPWGDRPVTKSWFCLVYIHGVALCLVYALVLRSLFVMVERSVGIANAGGAEASSGRQGARTTERSLLPTVLKYLSTLFFLAFLVVVIVVDRRNDLSLVTKKVLAGVECSLLFFYLLLLVYHSFYAARDKKTVPAASPSASPSASLSASPSASLSASLSASPSASLSASPSASLSDSPSASPSGTVLSLAGAPVWVRVIAAVVLEVAPQLFENVSSSHRGGLVVDECNGNTTTNVFDFGCSDPFSRDRRVMARLGVRELENSNFTAVEVVLRVARGDPAAMRQWVVDSPSASLLGLEDTAQQAITEGSQCAEERRLSLG</sequence>
<reference evidence="2 3" key="2">
    <citation type="journal article" date="2020" name="MBio">
        <title>Isolation and Molecular Analysis of a Novel Neorickettsia Species That Causes Potomac Horse Fever.</title>
        <authorList>
            <person name="Teymournejad O."/>
            <person name="Lin M."/>
            <person name="Bekebrede H."/>
            <person name="Kamr A."/>
            <person name="Toribio R.E."/>
            <person name="Arroyo L.G."/>
            <person name="Baird J.D."/>
            <person name="Rikihisa Y."/>
        </authorList>
    </citation>
    <scope>NUCLEOTIDE SEQUENCE [LARGE SCALE GENOMIC DNA]</scope>
    <source>
        <strain evidence="2 3">Fin17</strain>
    </source>
</reference>
<dbReference type="KEGG" id="nef:GP480_00315"/>
<keyword evidence="1" id="KW-1133">Transmembrane helix</keyword>